<keyword evidence="2" id="KW-0802">TPR repeat</keyword>
<dbReference type="AlphaFoldDB" id="A0A0R1VR69"/>
<dbReference type="GeneID" id="98317794"/>
<dbReference type="InterPro" id="IPR051012">
    <property type="entry name" value="CellSynth/LPSAsmb/PSIAsmb"/>
</dbReference>
<dbReference type="Gene3D" id="1.25.40.10">
    <property type="entry name" value="Tetratricopeptide repeat domain"/>
    <property type="match status" value="2"/>
</dbReference>
<dbReference type="SMART" id="SM00028">
    <property type="entry name" value="TPR"/>
    <property type="match status" value="6"/>
</dbReference>
<dbReference type="Pfam" id="PF13174">
    <property type="entry name" value="TPR_6"/>
    <property type="match status" value="2"/>
</dbReference>
<evidence type="ECO:0000313" key="3">
    <source>
        <dbReference type="EMBL" id="KRM08257.1"/>
    </source>
</evidence>
<evidence type="ECO:0000313" key="4">
    <source>
        <dbReference type="Proteomes" id="UP000051451"/>
    </source>
</evidence>
<accession>A0A0R1VR69</accession>
<dbReference type="EMBL" id="AZGB01000001">
    <property type="protein sequence ID" value="KRM08257.1"/>
    <property type="molecule type" value="Genomic_DNA"/>
</dbReference>
<dbReference type="OrthoDB" id="2080803at2"/>
<dbReference type="PATRIC" id="fig|1423750.3.peg.1638"/>
<comment type="caution">
    <text evidence="3">The sequence shown here is derived from an EMBL/GenBank/DDBJ whole genome shotgun (WGS) entry which is preliminary data.</text>
</comment>
<evidence type="ECO:0000256" key="2">
    <source>
        <dbReference type="ARBA" id="ARBA00022803"/>
    </source>
</evidence>
<gene>
    <name evidence="3" type="ORF">FC89_GL001595</name>
</gene>
<dbReference type="Proteomes" id="UP000051451">
    <property type="component" value="Unassembled WGS sequence"/>
</dbReference>
<dbReference type="RefSeq" id="WP_057870541.1">
    <property type="nucleotide sequence ID" value="NZ_AZGB01000001.1"/>
</dbReference>
<keyword evidence="1" id="KW-0677">Repeat</keyword>
<dbReference type="PANTHER" id="PTHR45586">
    <property type="entry name" value="TPR REPEAT-CONTAINING PROTEIN PA4667"/>
    <property type="match status" value="1"/>
</dbReference>
<dbReference type="PANTHER" id="PTHR45586:SF1">
    <property type="entry name" value="LIPOPOLYSACCHARIDE ASSEMBLY PROTEIN B"/>
    <property type="match status" value="1"/>
</dbReference>
<keyword evidence="4" id="KW-1185">Reference proteome</keyword>
<dbReference type="SUPFAM" id="SSF48452">
    <property type="entry name" value="TPR-like"/>
    <property type="match status" value="2"/>
</dbReference>
<dbReference type="Pfam" id="PF13181">
    <property type="entry name" value="TPR_8"/>
    <property type="match status" value="1"/>
</dbReference>
<dbReference type="InterPro" id="IPR011990">
    <property type="entry name" value="TPR-like_helical_dom_sf"/>
</dbReference>
<dbReference type="Pfam" id="PF25058">
    <property type="entry name" value="ARM_TT21"/>
    <property type="match status" value="1"/>
</dbReference>
<organism evidence="3 4">
    <name type="scientific">Liquorilactobacillus ghanensis DSM 18630</name>
    <dbReference type="NCBI Taxonomy" id="1423750"/>
    <lineage>
        <taxon>Bacteria</taxon>
        <taxon>Bacillati</taxon>
        <taxon>Bacillota</taxon>
        <taxon>Bacilli</taxon>
        <taxon>Lactobacillales</taxon>
        <taxon>Lactobacillaceae</taxon>
        <taxon>Liquorilactobacillus</taxon>
    </lineage>
</organism>
<protein>
    <recommendedName>
        <fullName evidence="5">TPR repeat-containing protein</fullName>
    </recommendedName>
</protein>
<evidence type="ECO:0008006" key="5">
    <source>
        <dbReference type="Google" id="ProtNLM"/>
    </source>
</evidence>
<name>A0A0R1VR69_9LACO</name>
<reference evidence="3 4" key="1">
    <citation type="journal article" date="2015" name="Genome Announc.">
        <title>Expanding the biotechnology potential of lactobacilli through comparative genomics of 213 strains and associated genera.</title>
        <authorList>
            <person name="Sun Z."/>
            <person name="Harris H.M."/>
            <person name="McCann A."/>
            <person name="Guo C."/>
            <person name="Argimon S."/>
            <person name="Zhang W."/>
            <person name="Yang X."/>
            <person name="Jeffery I.B."/>
            <person name="Cooney J.C."/>
            <person name="Kagawa T.F."/>
            <person name="Liu W."/>
            <person name="Song Y."/>
            <person name="Salvetti E."/>
            <person name="Wrobel A."/>
            <person name="Rasinkangas P."/>
            <person name="Parkhill J."/>
            <person name="Rea M.C."/>
            <person name="O'Sullivan O."/>
            <person name="Ritari J."/>
            <person name="Douillard F.P."/>
            <person name="Paul Ross R."/>
            <person name="Yang R."/>
            <person name="Briner A.E."/>
            <person name="Felis G.E."/>
            <person name="de Vos W.M."/>
            <person name="Barrangou R."/>
            <person name="Klaenhammer T.R."/>
            <person name="Caufield P.W."/>
            <person name="Cui Y."/>
            <person name="Zhang H."/>
            <person name="O'Toole P.W."/>
        </authorList>
    </citation>
    <scope>NUCLEOTIDE SEQUENCE [LARGE SCALE GENOMIC DNA]</scope>
    <source>
        <strain evidence="3 4">DSM 18630</strain>
    </source>
</reference>
<evidence type="ECO:0000256" key="1">
    <source>
        <dbReference type="ARBA" id="ARBA00022737"/>
    </source>
</evidence>
<dbReference type="STRING" id="1423750.FC89_GL001595"/>
<proteinExistence type="predicted"/>
<sequence length="420" mass="47482">MTHSEQTLALIKIGKHTQAEKEFEQALTKDTPENLFALAESLSELGFSDWAEQVYQLLLKKFPDEDQLKTNLAEIAINNGKDEQALAYLSSIKADSPAYLTALLVAADLYQTQGLFEVSEQKLLQAHQIAPTETAVVFGLAELYYNMKNYRSALAYYLELLKSGQVVVAQVNLVQRIGACYAESGKFEQALGYLEQIHTEDLSPDSLFQLSFTQFELKHYEDAIKSFNKLKASAPDYTTLYPVLAAAYEQVGQLKEALLTAQEGLRVDQYNSKLYLQASRIALKLQQAKLAEKYLRQALTFDEDNLQLITELSNLLQQQKRFSENITFLKQANQALNDPQLIWNLGRAYAAVEKDQAALECYQGIQKDFDDNATYWQELTLLARRAGNLDLAKKAVKHYLTLVPNDLEMLDLQDELAADF</sequence>
<dbReference type="InterPro" id="IPR019734">
    <property type="entry name" value="TPR_rpt"/>
</dbReference>